<feature type="region of interest" description="Disordered" evidence="1">
    <location>
        <begin position="36"/>
        <end position="55"/>
    </location>
</feature>
<reference evidence="2 3" key="1">
    <citation type="submission" date="2012-10" db="EMBL/GenBank/DDBJ databases">
        <title>Genome sequencing and analysis of entomopathogenic fungi Beauveria bassiana D1-5.</title>
        <authorList>
            <person name="Li Q."/>
            <person name="Wang L."/>
            <person name="Zhang Z."/>
            <person name="Wang Q."/>
            <person name="Ren J."/>
            <person name="Wang M."/>
            <person name="Xu W."/>
            <person name="Wang J."/>
            <person name="Lu Y."/>
            <person name="Du Q."/>
            <person name="Sun Z."/>
        </authorList>
    </citation>
    <scope>NUCLEOTIDE SEQUENCE [LARGE SCALE GENOMIC DNA]</scope>
    <source>
        <strain evidence="2 3">D1-5</strain>
    </source>
</reference>
<evidence type="ECO:0000313" key="3">
    <source>
        <dbReference type="Proteomes" id="UP000030106"/>
    </source>
</evidence>
<dbReference type="HOGENOM" id="CLU_1703901_0_0_1"/>
<gene>
    <name evidence="2" type="ORF">BBAD15_g1846</name>
</gene>
<protein>
    <submittedName>
        <fullName evidence="2">Uncharacterized protein</fullName>
    </submittedName>
</protein>
<dbReference type="EMBL" id="ANFO01000119">
    <property type="protein sequence ID" value="KGQ12419.1"/>
    <property type="molecule type" value="Genomic_DNA"/>
</dbReference>
<evidence type="ECO:0000256" key="1">
    <source>
        <dbReference type="SAM" id="MobiDB-lite"/>
    </source>
</evidence>
<organism evidence="2 3">
    <name type="scientific">Beauveria bassiana D1-5</name>
    <dbReference type="NCBI Taxonomy" id="1245745"/>
    <lineage>
        <taxon>Eukaryota</taxon>
        <taxon>Fungi</taxon>
        <taxon>Dikarya</taxon>
        <taxon>Ascomycota</taxon>
        <taxon>Pezizomycotina</taxon>
        <taxon>Sordariomycetes</taxon>
        <taxon>Hypocreomycetidae</taxon>
        <taxon>Hypocreales</taxon>
        <taxon>Cordycipitaceae</taxon>
        <taxon>Beauveria</taxon>
    </lineage>
</organism>
<dbReference type="Proteomes" id="UP000030106">
    <property type="component" value="Unassembled WGS sequence"/>
</dbReference>
<comment type="caution">
    <text evidence="2">The sequence shown here is derived from an EMBL/GenBank/DDBJ whole genome shotgun (WGS) entry which is preliminary data.</text>
</comment>
<dbReference type="eggNOG" id="ENOG502RIV5">
    <property type="taxonomic scope" value="Eukaryota"/>
</dbReference>
<name>A0A0A2WGZ9_BEABA</name>
<dbReference type="OrthoDB" id="5343383at2759"/>
<sequence>MKGEDRRQDCGQEILCITDSVSRGLDIKRTTLVAVGAQPASPKDKSASRSAPADGWPDLTPEHCAHFRGDYALQVLRHLPYLGGQPPQHLHYQCEVADYTAVDRAWFVEHHTDGDTDEWWSTLSQVTTSSPISVSNCTSDASCKPLENSGSGTASACAG</sequence>
<accession>A0A0A2WGZ9</accession>
<proteinExistence type="predicted"/>
<evidence type="ECO:0000313" key="2">
    <source>
        <dbReference type="EMBL" id="KGQ12419.1"/>
    </source>
</evidence>
<dbReference type="AlphaFoldDB" id="A0A0A2WGZ9"/>
<dbReference type="STRING" id="1245745.A0A0A2WGZ9"/>